<dbReference type="OrthoDB" id="20809at2759"/>
<sequence>MATGQVIGNVPCLSAVTKIFEKFRMAHEDPMHEFIQDNKRTEKERRGKETGKVIGPAAWIQAKKKWLEKEKIKQTNMANKINQKCDFVTVNVVLLIPVTTSGFDVIVCVWAVLSLFPCFIGQST</sequence>
<reference evidence="1" key="1">
    <citation type="submission" date="2023-01" db="EMBL/GenBank/DDBJ databases">
        <title>Genome assembly of the deep-sea coral Lophelia pertusa.</title>
        <authorList>
            <person name="Herrera S."/>
            <person name="Cordes E."/>
        </authorList>
    </citation>
    <scope>NUCLEOTIDE SEQUENCE</scope>
    <source>
        <strain evidence="1">USNM1676648</strain>
        <tissue evidence="1">Polyp</tissue>
    </source>
</reference>
<gene>
    <name evidence="1" type="ORF">OS493_007699</name>
</gene>
<proteinExistence type="predicted"/>
<dbReference type="Proteomes" id="UP001163046">
    <property type="component" value="Unassembled WGS sequence"/>
</dbReference>
<protein>
    <submittedName>
        <fullName evidence="1">Uncharacterized protein</fullName>
    </submittedName>
</protein>
<evidence type="ECO:0000313" key="2">
    <source>
        <dbReference type="Proteomes" id="UP001163046"/>
    </source>
</evidence>
<accession>A0A9W9YRR6</accession>
<dbReference type="EMBL" id="MU827304">
    <property type="protein sequence ID" value="KAJ7365057.1"/>
    <property type="molecule type" value="Genomic_DNA"/>
</dbReference>
<comment type="caution">
    <text evidence="1">The sequence shown here is derived from an EMBL/GenBank/DDBJ whole genome shotgun (WGS) entry which is preliminary data.</text>
</comment>
<name>A0A9W9YRR6_9CNID</name>
<dbReference type="AlphaFoldDB" id="A0A9W9YRR6"/>
<organism evidence="1 2">
    <name type="scientific">Desmophyllum pertusum</name>
    <dbReference type="NCBI Taxonomy" id="174260"/>
    <lineage>
        <taxon>Eukaryota</taxon>
        <taxon>Metazoa</taxon>
        <taxon>Cnidaria</taxon>
        <taxon>Anthozoa</taxon>
        <taxon>Hexacorallia</taxon>
        <taxon>Scleractinia</taxon>
        <taxon>Caryophylliina</taxon>
        <taxon>Caryophylliidae</taxon>
        <taxon>Desmophyllum</taxon>
    </lineage>
</organism>
<evidence type="ECO:0000313" key="1">
    <source>
        <dbReference type="EMBL" id="KAJ7365057.1"/>
    </source>
</evidence>
<keyword evidence="2" id="KW-1185">Reference proteome</keyword>